<sequence>MITDCQTNFLYLADTLPQKYPDFYKRFEIVLAEYNVEFALLPNTKDVWAVDYMPIQTELDKFVQFVYNPSYLQAKKYSKTISDVDAICRNIGIDTIKTDIILDGGNVTRTTNKVIMTDRVFIDNPNYERKQLIKQLYELLQVNEIYFVPEQPGDFTGHADGMVRFIGENTVVINDYHQEKEWFCRAFEIAIHNTGLDYIKIPYHVYDNKSNDQANGDYINYLQMENSVIVPTFGVKEDEIVVKQFESIFAGQTIVTINSNEIANDGGILNCITWNIRQTNKKC</sequence>
<name>A0ABV2T8Y3_9BACT</name>
<keyword evidence="1" id="KW-0378">Hydrolase</keyword>
<evidence type="ECO:0000313" key="3">
    <source>
        <dbReference type="Proteomes" id="UP001549749"/>
    </source>
</evidence>
<protein>
    <submittedName>
        <fullName evidence="2">Agmatine deiminase family protein</fullName>
    </submittedName>
</protein>
<accession>A0ABV2T8Y3</accession>
<dbReference type="EMBL" id="JBEXAC010000002">
    <property type="protein sequence ID" value="MET6999446.1"/>
    <property type="molecule type" value="Genomic_DNA"/>
</dbReference>
<gene>
    <name evidence="2" type="ORF">ABR189_18805</name>
</gene>
<keyword evidence="3" id="KW-1185">Reference proteome</keyword>
<dbReference type="RefSeq" id="WP_354662009.1">
    <property type="nucleotide sequence ID" value="NZ_JBEXAC010000002.1"/>
</dbReference>
<dbReference type="Gene3D" id="3.75.10.10">
    <property type="entry name" value="L-arginine/glycine Amidinotransferase, Chain A"/>
    <property type="match status" value="1"/>
</dbReference>
<proteinExistence type="predicted"/>
<dbReference type="PANTHER" id="PTHR31377:SF0">
    <property type="entry name" value="AGMATINE DEIMINASE-RELATED"/>
    <property type="match status" value="1"/>
</dbReference>
<reference evidence="2 3" key="1">
    <citation type="submission" date="2024-06" db="EMBL/GenBank/DDBJ databases">
        <title>Chitinophaga defluvii sp. nov., isolated from municipal sewage.</title>
        <authorList>
            <person name="Zhang L."/>
        </authorList>
    </citation>
    <scope>NUCLEOTIDE SEQUENCE [LARGE SCALE GENOMIC DNA]</scope>
    <source>
        <strain evidence="2 3">H8</strain>
    </source>
</reference>
<dbReference type="InterPro" id="IPR007466">
    <property type="entry name" value="Peptidyl-Arg-deiminase_porph"/>
</dbReference>
<dbReference type="Pfam" id="PF04371">
    <property type="entry name" value="PAD_porph"/>
    <property type="match status" value="1"/>
</dbReference>
<organism evidence="2 3">
    <name type="scientific">Chitinophaga defluvii</name>
    <dbReference type="NCBI Taxonomy" id="3163343"/>
    <lineage>
        <taxon>Bacteria</taxon>
        <taxon>Pseudomonadati</taxon>
        <taxon>Bacteroidota</taxon>
        <taxon>Chitinophagia</taxon>
        <taxon>Chitinophagales</taxon>
        <taxon>Chitinophagaceae</taxon>
        <taxon>Chitinophaga</taxon>
    </lineage>
</organism>
<evidence type="ECO:0000256" key="1">
    <source>
        <dbReference type="ARBA" id="ARBA00022801"/>
    </source>
</evidence>
<comment type="caution">
    <text evidence="2">The sequence shown here is derived from an EMBL/GenBank/DDBJ whole genome shotgun (WGS) entry which is preliminary data.</text>
</comment>
<dbReference type="PANTHER" id="PTHR31377">
    <property type="entry name" value="AGMATINE DEIMINASE-RELATED"/>
    <property type="match status" value="1"/>
</dbReference>
<dbReference type="SUPFAM" id="SSF55909">
    <property type="entry name" value="Pentein"/>
    <property type="match status" value="1"/>
</dbReference>
<evidence type="ECO:0000313" key="2">
    <source>
        <dbReference type="EMBL" id="MET6999446.1"/>
    </source>
</evidence>
<dbReference type="Proteomes" id="UP001549749">
    <property type="component" value="Unassembled WGS sequence"/>
</dbReference>